<reference evidence="2 3" key="1">
    <citation type="submission" date="2020-09" db="EMBL/GenBank/DDBJ databases">
        <title>Novel species in genus Gordonia.</title>
        <authorList>
            <person name="Zhang G."/>
        </authorList>
    </citation>
    <scope>NUCLEOTIDE SEQUENCE [LARGE SCALE GENOMIC DNA]</scope>
    <source>
        <strain evidence="2 3">ON-33</strain>
    </source>
</reference>
<dbReference type="EMBL" id="JACWMS010000001">
    <property type="protein sequence ID" value="MBD1318519.1"/>
    <property type="molecule type" value="Genomic_DNA"/>
</dbReference>
<feature type="domain" description="AB hydrolase-1" evidence="1">
    <location>
        <begin position="6"/>
        <end position="228"/>
    </location>
</feature>
<gene>
    <name evidence="2" type="ORF">IDF66_02890</name>
</gene>
<dbReference type="SUPFAM" id="SSF53474">
    <property type="entry name" value="alpha/beta-Hydrolases"/>
    <property type="match status" value="1"/>
</dbReference>
<dbReference type="InterPro" id="IPR000073">
    <property type="entry name" value="AB_hydrolase_1"/>
</dbReference>
<evidence type="ECO:0000313" key="3">
    <source>
        <dbReference type="Proteomes" id="UP000602395"/>
    </source>
</evidence>
<accession>A0ABR7W6R8</accession>
<proteinExistence type="predicted"/>
<keyword evidence="3" id="KW-1185">Reference proteome</keyword>
<keyword evidence="2" id="KW-0378">Hydrolase</keyword>
<organism evidence="2 3">
    <name type="scientific">Gordonia hankookensis</name>
    <dbReference type="NCBI Taxonomy" id="589403"/>
    <lineage>
        <taxon>Bacteria</taxon>
        <taxon>Bacillati</taxon>
        <taxon>Actinomycetota</taxon>
        <taxon>Actinomycetes</taxon>
        <taxon>Mycobacteriales</taxon>
        <taxon>Gordoniaceae</taxon>
        <taxon>Gordonia</taxon>
    </lineage>
</organism>
<dbReference type="Gene3D" id="3.40.50.1820">
    <property type="entry name" value="alpha/beta hydrolase"/>
    <property type="match status" value="1"/>
</dbReference>
<dbReference type="Proteomes" id="UP000602395">
    <property type="component" value="Unassembled WGS sequence"/>
</dbReference>
<name>A0ABR7W6R8_9ACTN</name>
<evidence type="ECO:0000259" key="1">
    <source>
        <dbReference type="Pfam" id="PF12697"/>
    </source>
</evidence>
<dbReference type="Pfam" id="PF12697">
    <property type="entry name" value="Abhydrolase_6"/>
    <property type="match status" value="1"/>
</dbReference>
<dbReference type="PANTHER" id="PTHR37017">
    <property type="entry name" value="AB HYDROLASE-1 DOMAIN-CONTAINING PROTEIN-RELATED"/>
    <property type="match status" value="1"/>
</dbReference>
<dbReference type="PANTHER" id="PTHR37017:SF13">
    <property type="entry name" value="AB HYDROLASE-1 DOMAIN-CONTAINING PROTEIN"/>
    <property type="match status" value="1"/>
</dbReference>
<evidence type="ECO:0000313" key="2">
    <source>
        <dbReference type="EMBL" id="MBD1318519.1"/>
    </source>
</evidence>
<dbReference type="InterPro" id="IPR029058">
    <property type="entry name" value="AB_hydrolase_fold"/>
</dbReference>
<sequence>MATFALVPGAGGSGWYWHRVVPELERRGHRAVALDLPSGDPAADFPAYTDACVRQLRNAGVDIAAGDADIVVVAQSLGGFTAPVLAERVRAARIVLVNAMIPLPHETPGHWFGHSGAGQARRALAAAEGRELGDDIDEMQEFFHDVPDDVVEEAMRQGEPEQSDAIMDCATPFDVWPAPVTVVTGRDDRLFPRDFQVPFAKERLGVDAVVVPGGHLAALSQPAALADAFL</sequence>
<dbReference type="InterPro" id="IPR052897">
    <property type="entry name" value="Sec-Metab_Biosynth_Hydrolase"/>
</dbReference>
<protein>
    <submittedName>
        <fullName evidence="2">Alpha/beta fold hydrolase</fullName>
    </submittedName>
</protein>
<comment type="caution">
    <text evidence="2">The sequence shown here is derived from an EMBL/GenBank/DDBJ whole genome shotgun (WGS) entry which is preliminary data.</text>
</comment>
<dbReference type="RefSeq" id="WP_190265657.1">
    <property type="nucleotide sequence ID" value="NZ_BAABAD010000003.1"/>
</dbReference>
<dbReference type="GO" id="GO:0016787">
    <property type="term" value="F:hydrolase activity"/>
    <property type="evidence" value="ECO:0007669"/>
    <property type="project" value="UniProtKB-KW"/>
</dbReference>